<reference evidence="2 3" key="1">
    <citation type="submission" date="2011-02" db="EMBL/GenBank/DDBJ databases">
        <title>The Genome Sequence of Mortierella verticillata NRRL 6337.</title>
        <authorList>
            <consortium name="The Broad Institute Genome Sequencing Platform"/>
            <person name="Russ C."/>
            <person name="Cuomo C."/>
            <person name="Burger G."/>
            <person name="Gray M.W."/>
            <person name="Holland P.W.H."/>
            <person name="King N."/>
            <person name="Lang F.B.F."/>
            <person name="Roger A.J."/>
            <person name="Ruiz-Trillo I."/>
            <person name="Young S.K."/>
            <person name="Zeng Q."/>
            <person name="Gargeya S."/>
            <person name="Alvarado L."/>
            <person name="Berlin A."/>
            <person name="Chapman S.B."/>
            <person name="Chen Z."/>
            <person name="Freedman E."/>
            <person name="Gellesch M."/>
            <person name="Goldberg J."/>
            <person name="Griggs A."/>
            <person name="Gujja S."/>
            <person name="Heilman E."/>
            <person name="Heiman D."/>
            <person name="Howarth C."/>
            <person name="Mehta T."/>
            <person name="Neiman D."/>
            <person name="Pearson M."/>
            <person name="Roberts A."/>
            <person name="Saif S."/>
            <person name="Shea T."/>
            <person name="Shenoy N."/>
            <person name="Sisk P."/>
            <person name="Stolte C."/>
            <person name="Sykes S."/>
            <person name="White J."/>
            <person name="Yandava C."/>
            <person name="Haas B."/>
            <person name="Nusbaum C."/>
            <person name="Birren B."/>
        </authorList>
    </citation>
    <scope>NUCLEOTIDE SEQUENCE [LARGE SCALE GENOMIC DNA]</scope>
    <source>
        <strain evidence="2 3">NRRL 6337</strain>
    </source>
</reference>
<dbReference type="EMBL" id="KN042429">
    <property type="protein sequence ID" value="KFH63096.1"/>
    <property type="molecule type" value="Genomic_DNA"/>
</dbReference>
<evidence type="ECO:0000313" key="3">
    <source>
        <dbReference type="Proteomes" id="UP000243308"/>
    </source>
</evidence>
<dbReference type="OrthoDB" id="2412648at2759"/>
<name>A0A086TMB9_9FUNG</name>
<gene>
    <name evidence="2" type="ORF">MVEG_11133</name>
</gene>
<feature type="signal peptide" evidence="1">
    <location>
        <begin position="1"/>
        <end position="18"/>
    </location>
</feature>
<organism evidence="2 3">
    <name type="scientific">Podila verticillata NRRL 6337</name>
    <dbReference type="NCBI Taxonomy" id="1069443"/>
    <lineage>
        <taxon>Eukaryota</taxon>
        <taxon>Fungi</taxon>
        <taxon>Fungi incertae sedis</taxon>
        <taxon>Mucoromycota</taxon>
        <taxon>Mortierellomycotina</taxon>
        <taxon>Mortierellomycetes</taxon>
        <taxon>Mortierellales</taxon>
        <taxon>Mortierellaceae</taxon>
        <taxon>Podila</taxon>
    </lineage>
</organism>
<dbReference type="Proteomes" id="UP000243308">
    <property type="component" value="Unassembled WGS sequence"/>
</dbReference>
<sequence length="119" mass="12846">MKFATAIVAAAVAAIANAQTAWNFPPEGACVAACTNTVGKAAFPMYDDVNSEGPFFLVSLSYYFNVGTPQSDVRNTQRTICMLGCLDAEVEAYHKSTPVKFAWYVNNVTGDIRPPGERN</sequence>
<keyword evidence="3" id="KW-1185">Reference proteome</keyword>
<protein>
    <submittedName>
        <fullName evidence="2">Uncharacterized protein</fullName>
    </submittedName>
</protein>
<evidence type="ECO:0000313" key="2">
    <source>
        <dbReference type="EMBL" id="KFH63096.1"/>
    </source>
</evidence>
<keyword evidence="1" id="KW-0732">Signal</keyword>
<evidence type="ECO:0000256" key="1">
    <source>
        <dbReference type="SAM" id="SignalP"/>
    </source>
</evidence>
<dbReference type="AlphaFoldDB" id="A0A086TMB9"/>
<accession>A0A086TMB9</accession>
<feature type="chain" id="PRO_5001815871" evidence="1">
    <location>
        <begin position="19"/>
        <end position="119"/>
    </location>
</feature>
<proteinExistence type="predicted"/>